<protein>
    <submittedName>
        <fullName evidence="1">TraB domain-containing protein</fullName>
    </submittedName>
</protein>
<organism evidence="1 2">
    <name type="scientific">Porphyridium purpureum</name>
    <name type="common">Red alga</name>
    <name type="synonym">Porphyridium cruentum</name>
    <dbReference type="NCBI Taxonomy" id="35688"/>
    <lineage>
        <taxon>Eukaryota</taxon>
        <taxon>Rhodophyta</taxon>
        <taxon>Bangiophyceae</taxon>
        <taxon>Porphyridiales</taxon>
        <taxon>Porphyridiaceae</taxon>
        <taxon>Porphyridium</taxon>
    </lineage>
</organism>
<dbReference type="InterPro" id="IPR002816">
    <property type="entry name" value="TraB/PrgY/GumN_fam"/>
</dbReference>
<dbReference type="EMBL" id="VRMN01000003">
    <property type="protein sequence ID" value="KAA8496062.1"/>
    <property type="molecule type" value="Genomic_DNA"/>
</dbReference>
<dbReference type="OrthoDB" id="48306at2759"/>
<keyword evidence="2" id="KW-1185">Reference proteome</keyword>
<comment type="caution">
    <text evidence="1">The sequence shown here is derived from an EMBL/GenBank/DDBJ whole genome shotgun (WGS) entry which is preliminary data.</text>
</comment>
<dbReference type="Pfam" id="PF01963">
    <property type="entry name" value="TraB_PrgY_gumN"/>
    <property type="match status" value="1"/>
</dbReference>
<accession>A0A5J4YZ00</accession>
<dbReference type="InterPro" id="IPR046345">
    <property type="entry name" value="TraB_PrgY-like"/>
</dbReference>
<evidence type="ECO:0000313" key="2">
    <source>
        <dbReference type="Proteomes" id="UP000324585"/>
    </source>
</evidence>
<dbReference type="Proteomes" id="UP000324585">
    <property type="component" value="Unassembled WGS sequence"/>
</dbReference>
<dbReference type="AlphaFoldDB" id="A0A5J4YZ00"/>
<sequence>MRQLLWRALGGVRAASSTASSIGAQNIQLSDTNPVVVRSLRTGAELYLIGTIHLGKGSTRAVSDLIRVVQPNEVYVELDRNRANIMRERVGKEKPQEGFLASILKEIGKMDLPFGQADHMNKLPGVIEKATEIFSKLNVLPGSELLEAIKEAERIQGCDVVYFDKEQDDIVRALLKAGLKDLDKILINMLTPHAWSDRETPFPEIKRVLEGIEGERELDRPFVRTIVQSMRDSYPNVTRALLDERDEFMAKQLQGARGRVVAVVGMAHMDGIERAWRELDSHSTFLPIAGASKSLGP</sequence>
<dbReference type="PANTHER" id="PTHR21530">
    <property type="entry name" value="PHEROMONE SHUTDOWN PROTEIN"/>
    <property type="match status" value="1"/>
</dbReference>
<dbReference type="PANTHER" id="PTHR21530:SF7">
    <property type="entry name" value="TRAB DOMAIN-CONTAINING PROTEIN"/>
    <property type="match status" value="1"/>
</dbReference>
<dbReference type="CDD" id="cd14726">
    <property type="entry name" value="TraB_PrgY-like"/>
    <property type="match status" value="1"/>
</dbReference>
<name>A0A5J4YZ00_PORPP</name>
<proteinExistence type="predicted"/>
<reference evidence="2" key="1">
    <citation type="journal article" date="2019" name="Nat. Commun.">
        <title>Expansion of phycobilisome linker gene families in mesophilic red algae.</title>
        <authorList>
            <person name="Lee J."/>
            <person name="Kim D."/>
            <person name="Bhattacharya D."/>
            <person name="Yoon H.S."/>
        </authorList>
    </citation>
    <scope>NUCLEOTIDE SEQUENCE [LARGE SCALE GENOMIC DNA]</scope>
    <source>
        <strain evidence="2">CCMP 1328</strain>
    </source>
</reference>
<gene>
    <name evidence="1" type="ORF">FVE85_2217</name>
</gene>
<evidence type="ECO:0000313" key="1">
    <source>
        <dbReference type="EMBL" id="KAA8496062.1"/>
    </source>
</evidence>
<dbReference type="OMA" id="ECHIARS"/>